<keyword evidence="2" id="KW-1133">Transmembrane helix</keyword>
<keyword evidence="5" id="KW-1185">Reference proteome</keyword>
<dbReference type="Pfam" id="PF13413">
    <property type="entry name" value="HTH_25"/>
    <property type="match status" value="1"/>
</dbReference>
<proteinExistence type="predicted"/>
<dbReference type="InterPro" id="IPR050400">
    <property type="entry name" value="Bact_Cytoskel_RodZ"/>
</dbReference>
<feature type="compositionally biased region" description="Acidic residues" evidence="1">
    <location>
        <begin position="158"/>
        <end position="185"/>
    </location>
</feature>
<feature type="domain" description="HTH cro/C1-type" evidence="3">
    <location>
        <begin position="7"/>
        <end position="68"/>
    </location>
</feature>
<dbReference type="Gene3D" id="1.10.260.40">
    <property type="entry name" value="lambda repressor-like DNA-binding domains"/>
    <property type="match status" value="1"/>
</dbReference>
<dbReference type="GO" id="GO:0003677">
    <property type="term" value="F:DNA binding"/>
    <property type="evidence" value="ECO:0007669"/>
    <property type="project" value="InterPro"/>
</dbReference>
<feature type="transmembrane region" description="Helical" evidence="2">
    <location>
        <begin position="104"/>
        <end position="127"/>
    </location>
</feature>
<dbReference type="AlphaFoldDB" id="A0A1H3LYK2"/>
<keyword evidence="2" id="KW-0812">Transmembrane</keyword>
<name>A0A1H3LYK2_9BACI</name>
<dbReference type="STRING" id="1503961.SAMN05421736_10358"/>
<dbReference type="InterPro" id="IPR010982">
    <property type="entry name" value="Lambda_DNA-bd_dom_sf"/>
</dbReference>
<sequence>MSELGLRLKHAREEKGYTLDELQTITKIQKRYLIAIEEGDYSRLPGDFYARAFVKSYADAVGIPSEVLFEEHQTDLPSPKQETAELPPRVTRSKPKLVRRRSKFASLLPTLIAVIFVIAVVAGIWMFGQDNKDDSPGVSREESQNEPEVDITDNVTDNTDDNDGNEGDTAETEGDEDEEEPETEAEQSLAFERTEEGNRSYFTLSNTDSFEVRMEFSGDSWVRLIDPNDQTIHEQTYRNGDEDSFDLSGETQVTFHLGAAPTANIYINDELLEYPIDATTQRIIVQFDPLNND</sequence>
<dbReference type="Proteomes" id="UP000198935">
    <property type="component" value="Unassembled WGS sequence"/>
</dbReference>
<protein>
    <submittedName>
        <fullName evidence="4">Protein RodZ, contains Xre-like HTH and DUF4115 domains</fullName>
    </submittedName>
</protein>
<feature type="compositionally biased region" description="Basic and acidic residues" evidence="1">
    <location>
        <begin position="132"/>
        <end position="143"/>
    </location>
</feature>
<dbReference type="CDD" id="cd00093">
    <property type="entry name" value="HTH_XRE"/>
    <property type="match status" value="1"/>
</dbReference>
<accession>A0A1H3LYK2</accession>
<dbReference type="Pfam" id="PF13464">
    <property type="entry name" value="RodZ_C"/>
    <property type="match status" value="1"/>
</dbReference>
<evidence type="ECO:0000259" key="3">
    <source>
        <dbReference type="SMART" id="SM00530"/>
    </source>
</evidence>
<feature type="region of interest" description="Disordered" evidence="1">
    <location>
        <begin position="132"/>
        <end position="190"/>
    </location>
</feature>
<evidence type="ECO:0000313" key="4">
    <source>
        <dbReference type="EMBL" id="SDY69522.1"/>
    </source>
</evidence>
<dbReference type="EMBL" id="FNPI01000003">
    <property type="protein sequence ID" value="SDY69522.1"/>
    <property type="molecule type" value="Genomic_DNA"/>
</dbReference>
<dbReference type="InterPro" id="IPR001387">
    <property type="entry name" value="Cro/C1-type_HTH"/>
</dbReference>
<dbReference type="InterPro" id="IPR025194">
    <property type="entry name" value="RodZ-like_C"/>
</dbReference>
<dbReference type="SUPFAM" id="SSF47413">
    <property type="entry name" value="lambda repressor-like DNA-binding domains"/>
    <property type="match status" value="1"/>
</dbReference>
<dbReference type="PANTHER" id="PTHR34475:SF1">
    <property type="entry name" value="CYTOSKELETON PROTEIN RODZ"/>
    <property type="match status" value="1"/>
</dbReference>
<dbReference type="OrthoDB" id="9797543at2"/>
<reference evidence="5" key="1">
    <citation type="submission" date="2016-10" db="EMBL/GenBank/DDBJ databases">
        <authorList>
            <person name="Varghese N."/>
            <person name="Submissions S."/>
        </authorList>
    </citation>
    <scope>NUCLEOTIDE SEQUENCE [LARGE SCALE GENOMIC DNA]</scope>
    <source>
        <strain evidence="5">SP</strain>
    </source>
</reference>
<dbReference type="SMART" id="SM00530">
    <property type="entry name" value="HTH_XRE"/>
    <property type="match status" value="1"/>
</dbReference>
<organism evidence="4 5">
    <name type="scientific">Evansella caseinilytica</name>
    <dbReference type="NCBI Taxonomy" id="1503961"/>
    <lineage>
        <taxon>Bacteria</taxon>
        <taxon>Bacillati</taxon>
        <taxon>Bacillota</taxon>
        <taxon>Bacilli</taxon>
        <taxon>Bacillales</taxon>
        <taxon>Bacillaceae</taxon>
        <taxon>Evansella</taxon>
    </lineage>
</organism>
<evidence type="ECO:0000256" key="2">
    <source>
        <dbReference type="SAM" id="Phobius"/>
    </source>
</evidence>
<keyword evidence="2" id="KW-0472">Membrane</keyword>
<gene>
    <name evidence="4" type="ORF">SAMN05421736_10358</name>
</gene>
<feature type="region of interest" description="Disordered" evidence="1">
    <location>
        <begin position="72"/>
        <end position="94"/>
    </location>
</feature>
<evidence type="ECO:0000313" key="5">
    <source>
        <dbReference type="Proteomes" id="UP000198935"/>
    </source>
</evidence>
<dbReference type="PANTHER" id="PTHR34475">
    <property type="match status" value="1"/>
</dbReference>
<evidence type="ECO:0000256" key="1">
    <source>
        <dbReference type="SAM" id="MobiDB-lite"/>
    </source>
</evidence>